<organism evidence="2 3">
    <name type="scientific">Gordonia jinhuaensis</name>
    <dbReference type="NCBI Taxonomy" id="1517702"/>
    <lineage>
        <taxon>Bacteria</taxon>
        <taxon>Bacillati</taxon>
        <taxon>Actinomycetota</taxon>
        <taxon>Actinomycetes</taxon>
        <taxon>Mycobacteriales</taxon>
        <taxon>Gordoniaceae</taxon>
        <taxon>Gordonia</taxon>
    </lineage>
</organism>
<comment type="caution">
    <text evidence="2">The sequence shown here is derived from an EMBL/GenBank/DDBJ whole genome shotgun (WGS) entry which is preliminary data.</text>
</comment>
<dbReference type="EMBL" id="BMGC01000041">
    <property type="protein sequence ID" value="GGB44949.1"/>
    <property type="molecule type" value="Genomic_DNA"/>
</dbReference>
<dbReference type="AlphaFoldDB" id="A0A916THE0"/>
<evidence type="ECO:0000256" key="1">
    <source>
        <dbReference type="SAM" id="MobiDB-lite"/>
    </source>
</evidence>
<sequence length="45" mass="4944">MGNNDERSFVPGTVSVTIYGEWRNRGNHKGNPGDISIVDELNAAR</sequence>
<evidence type="ECO:0000313" key="3">
    <source>
        <dbReference type="Proteomes" id="UP000621454"/>
    </source>
</evidence>
<reference evidence="2" key="1">
    <citation type="journal article" date="2014" name="Int. J. Syst. Evol. Microbiol.">
        <title>Complete genome sequence of Corynebacterium casei LMG S-19264T (=DSM 44701T), isolated from a smear-ripened cheese.</title>
        <authorList>
            <consortium name="US DOE Joint Genome Institute (JGI-PGF)"/>
            <person name="Walter F."/>
            <person name="Albersmeier A."/>
            <person name="Kalinowski J."/>
            <person name="Ruckert C."/>
        </authorList>
    </citation>
    <scope>NUCLEOTIDE SEQUENCE</scope>
    <source>
        <strain evidence="2">CGMCC 1.12827</strain>
    </source>
</reference>
<reference evidence="2" key="2">
    <citation type="submission" date="2020-09" db="EMBL/GenBank/DDBJ databases">
        <authorList>
            <person name="Sun Q."/>
            <person name="Zhou Y."/>
        </authorList>
    </citation>
    <scope>NUCLEOTIDE SEQUENCE</scope>
    <source>
        <strain evidence="2">CGMCC 1.12827</strain>
    </source>
</reference>
<proteinExistence type="predicted"/>
<feature type="region of interest" description="Disordered" evidence="1">
    <location>
        <begin position="25"/>
        <end position="45"/>
    </location>
</feature>
<gene>
    <name evidence="2" type="ORF">GCM10011489_35480</name>
</gene>
<protein>
    <submittedName>
        <fullName evidence="2">Uncharacterized protein</fullName>
    </submittedName>
</protein>
<accession>A0A916THE0</accession>
<name>A0A916THE0_9ACTN</name>
<dbReference type="Proteomes" id="UP000621454">
    <property type="component" value="Unassembled WGS sequence"/>
</dbReference>
<evidence type="ECO:0000313" key="2">
    <source>
        <dbReference type="EMBL" id="GGB44949.1"/>
    </source>
</evidence>
<keyword evidence="3" id="KW-1185">Reference proteome</keyword>
<dbReference type="RefSeq" id="WP_188588338.1">
    <property type="nucleotide sequence ID" value="NZ_BMGC01000041.1"/>
</dbReference>